<dbReference type="GO" id="GO:0006527">
    <property type="term" value="P:L-arginine catabolic process"/>
    <property type="evidence" value="ECO:0007669"/>
    <property type="project" value="InterPro"/>
</dbReference>
<protein>
    <recommendedName>
        <fullName evidence="6">Pyruvoyl-dependent arginine decarboxylase</fullName>
        <shortName evidence="6">PvlArgDC</shortName>
        <ecNumber evidence="6">4.1.1.19</ecNumber>
    </recommendedName>
    <component>
        <recommendedName>
            <fullName evidence="6">Pyruvoyl-dependent arginine decarboxylase subunit beta</fullName>
        </recommendedName>
    </component>
    <component>
        <recommendedName>
            <fullName evidence="6">Pyruvoyl-dependent arginine decarboxylase subunit alpha</fullName>
        </recommendedName>
    </component>
</protein>
<comment type="similarity">
    <text evidence="1 6">Belongs to the PdaD family.</text>
</comment>
<name>A0A0E3SE86_9EURY</name>
<dbReference type="HAMAP" id="MF_01404">
    <property type="entry name" value="PvlArgDC"/>
    <property type="match status" value="1"/>
</dbReference>
<feature type="site" description="Cleavage (non-hydrolytic)" evidence="6">
    <location>
        <begin position="67"/>
        <end position="68"/>
    </location>
</feature>
<evidence type="ECO:0000313" key="8">
    <source>
        <dbReference type="Proteomes" id="UP000033101"/>
    </source>
</evidence>
<dbReference type="PANTHER" id="PTHR40438">
    <property type="entry name" value="PYRUVOYL-DEPENDENT ARGININE DECARBOXYLASE"/>
    <property type="match status" value="1"/>
</dbReference>
<sequence length="210" mass="23421">MVAQTMEIAQQMYEEQIYLIQKFKGVNMIPRKAFMTKGTGVHKDRLASFELALRDAKIEKYNLVSVSSILPPNCRLVSKEEGLAELRPGAIVHCVLARNDTNEPHRLMASAIGTAVPVNEENYGYISEHHSFGEEEIIAGEYAEDLAATMLATTLGIEFDAEMAWHEREQVYKASGHIFDTFNICQTAKGDKDGKWTTVVAAMVFVTSKC</sequence>
<organism evidence="7 8">
    <name type="scientific">Methanosarcina horonobensis HB-1 = JCM 15518</name>
    <dbReference type="NCBI Taxonomy" id="1434110"/>
    <lineage>
        <taxon>Archaea</taxon>
        <taxon>Methanobacteriati</taxon>
        <taxon>Methanobacteriota</taxon>
        <taxon>Stenosarchaea group</taxon>
        <taxon>Methanomicrobia</taxon>
        <taxon>Methanosarcinales</taxon>
        <taxon>Methanosarcinaceae</taxon>
        <taxon>Methanosarcina</taxon>
    </lineage>
</organism>
<gene>
    <name evidence="6" type="primary">pdaD</name>
    <name evidence="7" type="ORF">MSHOH_2723</name>
</gene>
<feature type="modified residue" description="Pyruvic acid (Ser)" evidence="6">
    <location>
        <position position="68"/>
    </location>
</feature>
<dbReference type="GO" id="GO:0008792">
    <property type="term" value="F:arginine decarboxylase activity"/>
    <property type="evidence" value="ECO:0007669"/>
    <property type="project" value="UniProtKB-UniRule"/>
</dbReference>
<dbReference type="InterPro" id="IPR016105">
    <property type="entry name" value="Pyr-dep_his/arg-deCO2ase_sand"/>
</dbReference>
<dbReference type="HOGENOM" id="CLU_114389_0_0_2"/>
<keyword evidence="2 6" id="KW-0210">Decarboxylase</keyword>
<dbReference type="InterPro" id="IPR002724">
    <property type="entry name" value="Pyruvoyl-dep_arg_deCO2ase"/>
</dbReference>
<keyword evidence="4 6" id="KW-0670">Pyruvate</keyword>
<dbReference type="EMBL" id="CP009516">
    <property type="protein sequence ID" value="AKB79206.1"/>
    <property type="molecule type" value="Genomic_DNA"/>
</dbReference>
<accession>A0A0E3SE86</accession>
<evidence type="ECO:0000256" key="1">
    <source>
        <dbReference type="ARBA" id="ARBA00007412"/>
    </source>
</evidence>
<dbReference type="InterPro" id="IPR016104">
    <property type="entry name" value="Pyr-dep_his/arg-deCO2ase"/>
</dbReference>
<dbReference type="AlphaFoldDB" id="A0A0E3SE86"/>
<evidence type="ECO:0000313" key="7">
    <source>
        <dbReference type="EMBL" id="AKB79206.1"/>
    </source>
</evidence>
<comment type="cofactor">
    <cofactor evidence="6">
        <name>pyruvate</name>
        <dbReference type="ChEBI" id="CHEBI:15361"/>
    </cofactor>
    <text evidence="6">Binds 1 pyruvoyl group covalently per subunit.</text>
</comment>
<evidence type="ECO:0000256" key="4">
    <source>
        <dbReference type="ARBA" id="ARBA00023317"/>
    </source>
</evidence>
<reference evidence="7 8" key="1">
    <citation type="submission" date="2014-07" db="EMBL/GenBank/DDBJ databases">
        <title>Methanogenic archaea and the global carbon cycle.</title>
        <authorList>
            <person name="Henriksen J.R."/>
            <person name="Luke J."/>
            <person name="Reinhart S."/>
            <person name="Benedict M.N."/>
            <person name="Youngblut N.D."/>
            <person name="Metcalf M.E."/>
            <person name="Whitaker R.J."/>
            <person name="Metcalf W.W."/>
        </authorList>
    </citation>
    <scope>NUCLEOTIDE SEQUENCE [LARGE SCALE GENOMIC DNA]</scope>
    <source>
        <strain evidence="7 8">HB-1</strain>
    </source>
</reference>
<dbReference type="SFLD" id="SFLDG01170">
    <property type="entry name" value="Pyruvoyl-dependent_arginine_de"/>
    <property type="match status" value="1"/>
</dbReference>
<evidence type="ECO:0000256" key="2">
    <source>
        <dbReference type="ARBA" id="ARBA00022793"/>
    </source>
</evidence>
<dbReference type="Proteomes" id="UP000033101">
    <property type="component" value="Chromosome"/>
</dbReference>
<dbReference type="PATRIC" id="fig|1434110.4.peg.3513"/>
<comment type="catalytic activity">
    <reaction evidence="5 6">
        <text>L-arginine + H(+) = agmatine + CO2</text>
        <dbReference type="Rhea" id="RHEA:17641"/>
        <dbReference type="ChEBI" id="CHEBI:15378"/>
        <dbReference type="ChEBI" id="CHEBI:16526"/>
        <dbReference type="ChEBI" id="CHEBI:32682"/>
        <dbReference type="ChEBI" id="CHEBI:58145"/>
        <dbReference type="EC" id="4.1.1.19"/>
    </reaction>
</comment>
<dbReference type="SFLD" id="SFLDS00055">
    <property type="entry name" value="Pyruvoyl-Dependent_Histidine/A"/>
    <property type="match status" value="1"/>
</dbReference>
<dbReference type="KEGG" id="mhor:MSHOH_2723"/>
<dbReference type="NCBIfam" id="TIGR00286">
    <property type="entry name" value="pyruvoyl-dependent arginine decarboxylase"/>
    <property type="match status" value="1"/>
</dbReference>
<keyword evidence="3 6" id="KW-0456">Lyase</keyword>
<proteinExistence type="inferred from homology"/>
<dbReference type="Gene3D" id="3.50.20.10">
    <property type="entry name" value="Pyruvoyl-Dependent Histidine Decarboxylase, subunit B"/>
    <property type="match status" value="1"/>
</dbReference>
<feature type="chain" id="PRO_5023559974" description="Pyruvoyl-dependent arginine decarboxylase subunit beta" evidence="6">
    <location>
        <begin position="1"/>
        <end position="67"/>
    </location>
</feature>
<dbReference type="PANTHER" id="PTHR40438:SF1">
    <property type="entry name" value="PYRUVOYL-DEPENDENT ARGININE DECARBOXYLASE"/>
    <property type="match status" value="1"/>
</dbReference>
<feature type="chain" id="PRO_5023559973" description="Pyruvoyl-dependent arginine decarboxylase subunit alpha" evidence="6">
    <location>
        <begin position="68"/>
        <end position="210"/>
    </location>
</feature>
<keyword evidence="8" id="KW-1185">Reference proteome</keyword>
<dbReference type="SUPFAM" id="SSF56271">
    <property type="entry name" value="Pyruvoyl-dependent histidine and arginine decarboxylases"/>
    <property type="match status" value="1"/>
</dbReference>
<dbReference type="STRING" id="1434110.MSHOH_2723"/>
<dbReference type="Pfam" id="PF01862">
    <property type="entry name" value="PvlArgDC"/>
    <property type="match status" value="1"/>
</dbReference>
<dbReference type="PIRSF" id="PIRSF005216">
    <property type="entry name" value="Pyruvoyl-dep_arg_deCO2ase"/>
    <property type="match status" value="1"/>
</dbReference>
<evidence type="ECO:0000256" key="5">
    <source>
        <dbReference type="ARBA" id="ARBA00049309"/>
    </source>
</evidence>
<evidence type="ECO:0000256" key="6">
    <source>
        <dbReference type="HAMAP-Rule" id="MF_01404"/>
    </source>
</evidence>
<dbReference type="EC" id="4.1.1.19" evidence="6"/>
<evidence type="ECO:0000256" key="3">
    <source>
        <dbReference type="ARBA" id="ARBA00023239"/>
    </source>
</evidence>